<evidence type="ECO:0000313" key="4">
    <source>
        <dbReference type="Proteomes" id="UP000033608"/>
    </source>
</evidence>
<sequence>MKLGLSSYSFLPLMRNGSMQIEDVFSWVRDHGGEHVELATFSVAPEGADIHYRLGDDSEALDRLQTASRNTGIPLSGICISANFIGQGEVERRAQIERAKHYVELCDRIDVRFLRHDVVQWSHKGDTAAFESEFAGIVDACHQIAEHAQRYGVTSSVEDHGFFMTSSERTKRLIHAVDLSSFRMTLDVGNFLCVDEDPLLATRACLPQASIVHLKDFYIRHTSPGEGWLETAGGRYIRGSVFGFGDVDTRQILQSVVASGYDGFVSLEYEGGEPTDYGCATGLNNIRRMLGEITG</sequence>
<dbReference type="Pfam" id="PF01261">
    <property type="entry name" value="AP_endonuc_2"/>
    <property type="match status" value="1"/>
</dbReference>
<protein>
    <submittedName>
        <fullName evidence="3">Sugar phosphate isomerase/epimerase</fullName>
    </submittedName>
</protein>
<dbReference type="Gene3D" id="3.20.20.150">
    <property type="entry name" value="Divalent-metal-dependent TIM barrel enzymes"/>
    <property type="match status" value="1"/>
</dbReference>
<dbReference type="SUPFAM" id="SSF51658">
    <property type="entry name" value="Xylose isomerase-like"/>
    <property type="match status" value="1"/>
</dbReference>
<evidence type="ECO:0000259" key="1">
    <source>
        <dbReference type="Pfam" id="PF01261"/>
    </source>
</evidence>
<dbReference type="Proteomes" id="UP000033608">
    <property type="component" value="Unassembled WGS sequence"/>
</dbReference>
<dbReference type="InterPro" id="IPR013022">
    <property type="entry name" value="Xyl_isomerase-like_TIM-brl"/>
</dbReference>
<dbReference type="InterPro" id="IPR036237">
    <property type="entry name" value="Xyl_isomerase-like_sf"/>
</dbReference>
<dbReference type="InterPro" id="IPR050312">
    <property type="entry name" value="IolE/XylAMocC-like"/>
</dbReference>
<dbReference type="EMBL" id="FQVC01000013">
    <property type="protein sequence ID" value="SHF78488.1"/>
    <property type="molecule type" value="Genomic_DNA"/>
</dbReference>
<gene>
    <name evidence="3" type="ORF">SAMN02745223_03556</name>
    <name evidence="2" type="ORF">VW29_07190</name>
</gene>
<name>A0A0F5LSJ9_9HYPH</name>
<dbReference type="EMBL" id="LAJF01000060">
    <property type="protein sequence ID" value="KKB85124.1"/>
    <property type="molecule type" value="Genomic_DNA"/>
</dbReference>
<organism evidence="2 4">
    <name type="scientific">Devosia limi DSM 17137</name>
    <dbReference type="NCBI Taxonomy" id="1121477"/>
    <lineage>
        <taxon>Bacteria</taxon>
        <taxon>Pseudomonadati</taxon>
        <taxon>Pseudomonadota</taxon>
        <taxon>Alphaproteobacteria</taxon>
        <taxon>Hyphomicrobiales</taxon>
        <taxon>Devosiaceae</taxon>
        <taxon>Devosia</taxon>
    </lineage>
</organism>
<accession>A0A0F5LSJ9</accession>
<proteinExistence type="predicted"/>
<keyword evidence="3" id="KW-0413">Isomerase</keyword>
<dbReference type="AlphaFoldDB" id="A0A0F5LSJ9"/>
<keyword evidence="4" id="KW-1185">Reference proteome</keyword>
<dbReference type="PANTHER" id="PTHR12110">
    <property type="entry name" value="HYDROXYPYRUVATE ISOMERASE"/>
    <property type="match status" value="1"/>
</dbReference>
<feature type="domain" description="Xylose isomerase-like TIM barrel" evidence="1">
    <location>
        <begin position="25"/>
        <end position="279"/>
    </location>
</feature>
<dbReference type="GO" id="GO:0016853">
    <property type="term" value="F:isomerase activity"/>
    <property type="evidence" value="ECO:0007669"/>
    <property type="project" value="UniProtKB-KW"/>
</dbReference>
<dbReference type="STRING" id="1121477.SAMN02745223_03556"/>
<reference evidence="2 4" key="1">
    <citation type="submission" date="2015-03" db="EMBL/GenBank/DDBJ databases">
        <authorList>
            <person name="Hassan Y.I."/>
            <person name="Lepp D."/>
            <person name="Zhou T."/>
        </authorList>
    </citation>
    <scope>NUCLEOTIDE SEQUENCE [LARGE SCALE GENOMIC DNA]</scope>
    <source>
        <strain evidence="2 4">DSM 17137</strain>
    </source>
</reference>
<evidence type="ECO:0000313" key="2">
    <source>
        <dbReference type="EMBL" id="KKB85124.1"/>
    </source>
</evidence>
<evidence type="ECO:0000313" key="5">
    <source>
        <dbReference type="Proteomes" id="UP000184533"/>
    </source>
</evidence>
<dbReference type="PATRIC" id="fig|1121477.3.peg.2528"/>
<evidence type="ECO:0000313" key="3">
    <source>
        <dbReference type="EMBL" id="SHF78488.1"/>
    </source>
</evidence>
<dbReference type="Proteomes" id="UP000184533">
    <property type="component" value="Unassembled WGS sequence"/>
</dbReference>
<dbReference type="PANTHER" id="PTHR12110:SF53">
    <property type="entry name" value="BLR5974 PROTEIN"/>
    <property type="match status" value="1"/>
</dbReference>
<reference evidence="3 5" key="2">
    <citation type="submission" date="2016-11" db="EMBL/GenBank/DDBJ databases">
        <authorList>
            <person name="Jaros S."/>
            <person name="Januszkiewicz K."/>
            <person name="Wedrychowicz H."/>
        </authorList>
    </citation>
    <scope>NUCLEOTIDE SEQUENCE [LARGE SCALE GENOMIC DNA]</scope>
    <source>
        <strain evidence="3 5">DSM 17137</strain>
    </source>
</reference>